<evidence type="ECO:0000313" key="2">
    <source>
        <dbReference type="Proteomes" id="UP000886595"/>
    </source>
</evidence>
<sequence>MKKPCRLSDRSERFIRNFLADGCRNRVKDGGVSSLIVFISTTKKMNTLVSTHQNLTVTVG</sequence>
<comment type="caution">
    <text evidence="1">The sequence shown here is derived from an EMBL/GenBank/DDBJ whole genome shotgun (WGS) entry which is preliminary data.</text>
</comment>
<name>A0A8X7V5K1_BRACI</name>
<evidence type="ECO:0000313" key="1">
    <source>
        <dbReference type="EMBL" id="KAG2304245.1"/>
    </source>
</evidence>
<keyword evidence="2" id="KW-1185">Reference proteome</keyword>
<protein>
    <submittedName>
        <fullName evidence="1">Uncharacterized protein</fullName>
    </submittedName>
</protein>
<dbReference type="Proteomes" id="UP000886595">
    <property type="component" value="Unassembled WGS sequence"/>
</dbReference>
<dbReference type="AlphaFoldDB" id="A0A8X7V5K1"/>
<accession>A0A8X7V5K1</accession>
<organism evidence="1 2">
    <name type="scientific">Brassica carinata</name>
    <name type="common">Ethiopian mustard</name>
    <name type="synonym">Abyssinian cabbage</name>
    <dbReference type="NCBI Taxonomy" id="52824"/>
    <lineage>
        <taxon>Eukaryota</taxon>
        <taxon>Viridiplantae</taxon>
        <taxon>Streptophyta</taxon>
        <taxon>Embryophyta</taxon>
        <taxon>Tracheophyta</taxon>
        <taxon>Spermatophyta</taxon>
        <taxon>Magnoliopsida</taxon>
        <taxon>eudicotyledons</taxon>
        <taxon>Gunneridae</taxon>
        <taxon>Pentapetalae</taxon>
        <taxon>rosids</taxon>
        <taxon>malvids</taxon>
        <taxon>Brassicales</taxon>
        <taxon>Brassicaceae</taxon>
        <taxon>Brassiceae</taxon>
        <taxon>Brassica</taxon>
    </lineage>
</organism>
<gene>
    <name evidence="1" type="ORF">Bca52824_032896</name>
</gene>
<proteinExistence type="predicted"/>
<dbReference type="EMBL" id="JAAMPC010000007">
    <property type="protein sequence ID" value="KAG2304245.1"/>
    <property type="molecule type" value="Genomic_DNA"/>
</dbReference>
<reference evidence="1 2" key="1">
    <citation type="submission" date="2020-02" db="EMBL/GenBank/DDBJ databases">
        <authorList>
            <person name="Ma Q."/>
            <person name="Huang Y."/>
            <person name="Song X."/>
            <person name="Pei D."/>
        </authorList>
    </citation>
    <scope>NUCLEOTIDE SEQUENCE [LARGE SCALE GENOMIC DNA]</scope>
    <source>
        <strain evidence="1">Sxm20200214</strain>
        <tissue evidence="1">Leaf</tissue>
    </source>
</reference>